<comment type="caution">
    <text evidence="2">The sequence shown here is derived from an EMBL/GenBank/DDBJ whole genome shotgun (WGS) entry which is preliminary data.</text>
</comment>
<accession>A0ABQ7W889</accession>
<dbReference type="EMBL" id="JAIVGD010000003">
    <property type="protein sequence ID" value="KAH0776506.1"/>
    <property type="molecule type" value="Genomic_DNA"/>
</dbReference>
<gene>
    <name evidence="2" type="ORF">KY290_007917</name>
</gene>
<feature type="region of interest" description="Disordered" evidence="1">
    <location>
        <begin position="1"/>
        <end position="80"/>
    </location>
</feature>
<name>A0ABQ7W889_SOLTU</name>
<organism evidence="2 3">
    <name type="scientific">Solanum tuberosum</name>
    <name type="common">Potato</name>
    <dbReference type="NCBI Taxonomy" id="4113"/>
    <lineage>
        <taxon>Eukaryota</taxon>
        <taxon>Viridiplantae</taxon>
        <taxon>Streptophyta</taxon>
        <taxon>Embryophyta</taxon>
        <taxon>Tracheophyta</taxon>
        <taxon>Spermatophyta</taxon>
        <taxon>Magnoliopsida</taxon>
        <taxon>eudicotyledons</taxon>
        <taxon>Gunneridae</taxon>
        <taxon>Pentapetalae</taxon>
        <taxon>asterids</taxon>
        <taxon>lamiids</taxon>
        <taxon>Solanales</taxon>
        <taxon>Solanaceae</taxon>
        <taxon>Solanoideae</taxon>
        <taxon>Solaneae</taxon>
        <taxon>Solanum</taxon>
    </lineage>
</organism>
<sequence length="80" mass="8585">MDNLKENVCDEEFDLEDEEGWPNLQASGLVQGKQRSSTSVLPIENGNSSTSTTHATSLVSSNGGASVKGVVSDDWRRTKS</sequence>
<evidence type="ECO:0000313" key="3">
    <source>
        <dbReference type="Proteomes" id="UP000826656"/>
    </source>
</evidence>
<evidence type="ECO:0000256" key="1">
    <source>
        <dbReference type="SAM" id="MobiDB-lite"/>
    </source>
</evidence>
<dbReference type="Proteomes" id="UP000826656">
    <property type="component" value="Unassembled WGS sequence"/>
</dbReference>
<feature type="compositionally biased region" description="Basic and acidic residues" evidence="1">
    <location>
        <begin position="71"/>
        <end position="80"/>
    </location>
</feature>
<feature type="compositionally biased region" description="Acidic residues" evidence="1">
    <location>
        <begin position="9"/>
        <end position="20"/>
    </location>
</feature>
<proteinExistence type="predicted"/>
<reference evidence="2 3" key="1">
    <citation type="journal article" date="2021" name="bioRxiv">
        <title>Chromosome-scale and haplotype-resolved genome assembly of a tetraploid potato cultivar.</title>
        <authorList>
            <person name="Sun H."/>
            <person name="Jiao W.-B."/>
            <person name="Krause K."/>
            <person name="Campoy J.A."/>
            <person name="Goel M."/>
            <person name="Folz-Donahue K."/>
            <person name="Kukat C."/>
            <person name="Huettel B."/>
            <person name="Schneeberger K."/>
        </authorList>
    </citation>
    <scope>NUCLEOTIDE SEQUENCE [LARGE SCALE GENOMIC DNA]</scope>
    <source>
        <strain evidence="2">SolTubOtavaFocal</strain>
        <tissue evidence="2">Leaves</tissue>
    </source>
</reference>
<evidence type="ECO:0000313" key="2">
    <source>
        <dbReference type="EMBL" id="KAH0776506.1"/>
    </source>
</evidence>
<feature type="compositionally biased region" description="Polar residues" evidence="1">
    <location>
        <begin position="24"/>
        <end position="64"/>
    </location>
</feature>
<protein>
    <submittedName>
        <fullName evidence="2">Uncharacterized protein</fullName>
    </submittedName>
</protein>
<keyword evidence="3" id="KW-1185">Reference proteome</keyword>